<comment type="catalytic activity">
    <reaction evidence="6 8">
        <text>glucuronate acceptor + UDP-alpha-D-glucuronate = acceptor beta-D-glucuronoside + UDP + H(+)</text>
        <dbReference type="Rhea" id="RHEA:21032"/>
        <dbReference type="ChEBI" id="CHEBI:15378"/>
        <dbReference type="ChEBI" id="CHEBI:58052"/>
        <dbReference type="ChEBI" id="CHEBI:58223"/>
        <dbReference type="ChEBI" id="CHEBI:132367"/>
        <dbReference type="ChEBI" id="CHEBI:132368"/>
        <dbReference type="EC" id="2.4.1.17"/>
    </reaction>
</comment>
<dbReference type="Gene3D" id="3.40.50.2000">
    <property type="entry name" value="Glycogen Phosphorylase B"/>
    <property type="match status" value="1"/>
</dbReference>
<dbReference type="EMBL" id="LIAE01006550">
    <property type="protein sequence ID" value="PAV87784.1"/>
    <property type="molecule type" value="Genomic_DNA"/>
</dbReference>
<evidence type="ECO:0000256" key="5">
    <source>
        <dbReference type="ARBA" id="ARBA00022729"/>
    </source>
</evidence>
<evidence type="ECO:0000256" key="7">
    <source>
        <dbReference type="RuleBase" id="RU003718"/>
    </source>
</evidence>
<dbReference type="GO" id="GO:0016020">
    <property type="term" value="C:membrane"/>
    <property type="evidence" value="ECO:0007669"/>
    <property type="project" value="UniProtKB-SubCell"/>
</dbReference>
<dbReference type="SUPFAM" id="SSF53756">
    <property type="entry name" value="UDP-Glycosyltransferase/glycogen phosphorylase"/>
    <property type="match status" value="1"/>
</dbReference>
<dbReference type="PANTHER" id="PTHR48043">
    <property type="entry name" value="EG:EG0003.4 PROTEIN-RELATED"/>
    <property type="match status" value="1"/>
</dbReference>
<dbReference type="FunFam" id="3.40.50.2000:FF:000021">
    <property type="entry name" value="UDP-glucuronosyltransferase"/>
    <property type="match status" value="1"/>
</dbReference>
<dbReference type="AlphaFoldDB" id="A0A2A2LP76"/>
<dbReference type="InterPro" id="IPR050271">
    <property type="entry name" value="UDP-glycosyltransferase"/>
</dbReference>
<comment type="caution">
    <text evidence="9">The sequence shown here is derived from an EMBL/GenBank/DDBJ whole genome shotgun (WGS) entry which is preliminary data.</text>
</comment>
<dbReference type="EMBL" id="LIAE01006550">
    <property type="protein sequence ID" value="PAV87785.1"/>
    <property type="molecule type" value="Genomic_DNA"/>
</dbReference>
<dbReference type="Proteomes" id="UP000218231">
    <property type="component" value="Unassembled WGS sequence"/>
</dbReference>
<keyword evidence="4 7" id="KW-0808">Transferase</keyword>
<dbReference type="EC" id="2.4.1.17" evidence="8"/>
<comment type="similarity">
    <text evidence="2 7">Belongs to the UDP-glycosyltransferase family.</text>
</comment>
<keyword evidence="3 7" id="KW-0328">Glycosyltransferase</keyword>
<accession>A0A2A2LP76</accession>
<keyword evidence="8" id="KW-1133">Transmembrane helix</keyword>
<evidence type="ECO:0000256" key="3">
    <source>
        <dbReference type="ARBA" id="ARBA00022676"/>
    </source>
</evidence>
<dbReference type="PANTHER" id="PTHR48043:SF13">
    <property type="entry name" value="UDP-GLUCURONOSYLTRANSFERASE UGT-47-RELATED"/>
    <property type="match status" value="1"/>
</dbReference>
<keyword evidence="8" id="KW-0472">Membrane</keyword>
<keyword evidence="8" id="KW-0812">Transmembrane</keyword>
<evidence type="ECO:0000313" key="9">
    <source>
        <dbReference type="EMBL" id="PAV87787.1"/>
    </source>
</evidence>
<dbReference type="OrthoDB" id="5835829at2759"/>
<dbReference type="STRING" id="2018661.A0A2A2LP76"/>
<dbReference type="EMBL" id="LIAE01006550">
    <property type="protein sequence ID" value="PAV87787.1"/>
    <property type="molecule type" value="Genomic_DNA"/>
</dbReference>
<evidence type="ECO:0000256" key="1">
    <source>
        <dbReference type="ARBA" id="ARBA00004167"/>
    </source>
</evidence>
<protein>
    <recommendedName>
        <fullName evidence="8">UDP-glucuronosyltransferase</fullName>
        <ecNumber evidence="8">2.4.1.17</ecNumber>
    </recommendedName>
</protein>
<keyword evidence="10" id="KW-1185">Reference proteome</keyword>
<gene>
    <name evidence="9" type="ORF">WR25_26949</name>
</gene>
<reference evidence="9 10" key="1">
    <citation type="journal article" date="2017" name="Curr. Biol.">
        <title>Genome architecture and evolution of a unichromosomal asexual nematode.</title>
        <authorList>
            <person name="Fradin H."/>
            <person name="Zegar C."/>
            <person name="Gutwein M."/>
            <person name="Lucas J."/>
            <person name="Kovtun M."/>
            <person name="Corcoran D."/>
            <person name="Baugh L.R."/>
            <person name="Kiontke K."/>
            <person name="Gunsalus K."/>
            <person name="Fitch D.H."/>
            <person name="Piano F."/>
        </authorList>
    </citation>
    <scope>NUCLEOTIDE SEQUENCE [LARGE SCALE GENOMIC DNA]</scope>
    <source>
        <strain evidence="9">PF1309</strain>
    </source>
</reference>
<evidence type="ECO:0000313" key="10">
    <source>
        <dbReference type="Proteomes" id="UP000218231"/>
    </source>
</evidence>
<dbReference type="InterPro" id="IPR002213">
    <property type="entry name" value="UDP_glucos_trans"/>
</dbReference>
<sequence length="329" mass="37718">MWNILYSIGYVYYVTLTDHELTKIFKRKFGNDFPNVDEIAADSDLIFVMTDEFLEVQRPRMPNFVHIGSLGLEDENDSGKLDKNTAKEMEKGEDGIVYFSLGTTMNSSMLQPFVMRTVLGAAKKFPDYHFIIKIDAHDQTAKEFSKGVDNVFVTDWVAQRALLKHPRLRAFITHSGYNGIVESAMCGVPLVTIPFMFDQIRNSLAVEQGGWGVGLTKEALRDDPKMLQTALNEVLSNDRYKKMAMRMKNLLKTKPFKAKERLVKYTEFVLSNGGMKELIAPSRHLSIIKLYNLDVYLFLITTIFVFIYIPLKLTSVALFKTNRKKHKTR</sequence>
<dbReference type="Pfam" id="PF00201">
    <property type="entry name" value="UDPGT"/>
    <property type="match status" value="1"/>
</dbReference>
<proteinExistence type="inferred from homology"/>
<organism evidence="9 10">
    <name type="scientific">Diploscapter pachys</name>
    <dbReference type="NCBI Taxonomy" id="2018661"/>
    <lineage>
        <taxon>Eukaryota</taxon>
        <taxon>Metazoa</taxon>
        <taxon>Ecdysozoa</taxon>
        <taxon>Nematoda</taxon>
        <taxon>Chromadorea</taxon>
        <taxon>Rhabditida</taxon>
        <taxon>Rhabditina</taxon>
        <taxon>Rhabditomorpha</taxon>
        <taxon>Rhabditoidea</taxon>
        <taxon>Rhabditidae</taxon>
        <taxon>Diploscapter</taxon>
    </lineage>
</organism>
<feature type="transmembrane region" description="Helical" evidence="8">
    <location>
        <begin position="295"/>
        <end position="319"/>
    </location>
</feature>
<keyword evidence="5" id="KW-0732">Signal</keyword>
<dbReference type="EMBL" id="LIAE01006550">
    <property type="protein sequence ID" value="PAV87782.1"/>
    <property type="molecule type" value="Genomic_DNA"/>
</dbReference>
<dbReference type="CDD" id="cd03784">
    <property type="entry name" value="GT1_Gtf-like"/>
    <property type="match status" value="1"/>
</dbReference>
<evidence type="ECO:0000256" key="8">
    <source>
        <dbReference type="RuleBase" id="RU362059"/>
    </source>
</evidence>
<name>A0A2A2LP76_9BILA</name>
<dbReference type="GO" id="GO:0015020">
    <property type="term" value="F:glucuronosyltransferase activity"/>
    <property type="evidence" value="ECO:0007669"/>
    <property type="project" value="UniProtKB-EC"/>
</dbReference>
<evidence type="ECO:0000256" key="6">
    <source>
        <dbReference type="ARBA" id="ARBA00047475"/>
    </source>
</evidence>
<evidence type="ECO:0000256" key="4">
    <source>
        <dbReference type="ARBA" id="ARBA00022679"/>
    </source>
</evidence>
<comment type="subcellular location">
    <subcellularLocation>
        <location evidence="1 8">Membrane</location>
        <topology evidence="1 8">Single-pass membrane protein</topology>
    </subcellularLocation>
</comment>
<dbReference type="InterPro" id="IPR035595">
    <property type="entry name" value="UDP_glycos_trans_CS"/>
</dbReference>
<dbReference type="EMBL" id="LIAE01006550">
    <property type="protein sequence ID" value="PAV87783.1"/>
    <property type="molecule type" value="Genomic_DNA"/>
</dbReference>
<dbReference type="PROSITE" id="PS00375">
    <property type="entry name" value="UDPGT"/>
    <property type="match status" value="1"/>
</dbReference>
<evidence type="ECO:0000256" key="2">
    <source>
        <dbReference type="ARBA" id="ARBA00009995"/>
    </source>
</evidence>